<feature type="region of interest" description="Disordered" evidence="14">
    <location>
        <begin position="1"/>
        <end position="40"/>
    </location>
</feature>
<keyword evidence="7 12" id="KW-0798">TonB box</keyword>
<dbReference type="PROSITE" id="PS00430">
    <property type="entry name" value="TONB_DEPENDENT_REC_1"/>
    <property type="match status" value="1"/>
</dbReference>
<gene>
    <name evidence="17" type="ORF">C7H85_15975</name>
</gene>
<keyword evidence="10 11" id="KW-0998">Cell outer membrane</keyword>
<evidence type="ECO:0000256" key="5">
    <source>
        <dbReference type="ARBA" id="ARBA00022692"/>
    </source>
</evidence>
<evidence type="ECO:0000256" key="4">
    <source>
        <dbReference type="ARBA" id="ARBA00022452"/>
    </source>
</evidence>
<comment type="similarity">
    <text evidence="2 11 13">Belongs to the TonB-dependent receptor family.</text>
</comment>
<evidence type="ECO:0000256" key="6">
    <source>
        <dbReference type="ARBA" id="ARBA00022729"/>
    </source>
</evidence>
<proteinExistence type="inferred from homology"/>
<evidence type="ECO:0000259" key="15">
    <source>
        <dbReference type="Pfam" id="PF00593"/>
    </source>
</evidence>
<feature type="domain" description="TonB-dependent receptor plug" evidence="16">
    <location>
        <begin position="89"/>
        <end position="191"/>
    </location>
</feature>
<evidence type="ECO:0000256" key="3">
    <source>
        <dbReference type="ARBA" id="ARBA00022448"/>
    </source>
</evidence>
<dbReference type="Pfam" id="PF07715">
    <property type="entry name" value="Plug"/>
    <property type="match status" value="1"/>
</dbReference>
<dbReference type="NCBIfam" id="TIGR01783">
    <property type="entry name" value="TonB-siderophor"/>
    <property type="match status" value="1"/>
</dbReference>
<dbReference type="InterPro" id="IPR036942">
    <property type="entry name" value="Beta-barrel_TonB_sf"/>
</dbReference>
<keyword evidence="8 11" id="KW-0472">Membrane</keyword>
<dbReference type="Proteomes" id="UP000240243">
    <property type="component" value="Unassembled WGS sequence"/>
</dbReference>
<accession>A0A2P7R0J4</accession>
<dbReference type="AlphaFoldDB" id="A0A2P7R0J4"/>
<comment type="subcellular location">
    <subcellularLocation>
        <location evidence="1 11">Cell outer membrane</location>
        <topology evidence="1 11">Multi-pass membrane protein</topology>
    </subcellularLocation>
</comment>
<dbReference type="InterPro" id="IPR010916">
    <property type="entry name" value="TonB_box_CS"/>
</dbReference>
<dbReference type="InterPro" id="IPR039426">
    <property type="entry name" value="TonB-dep_rcpt-like"/>
</dbReference>
<name>A0A2P7R0J4_9GAMM</name>
<keyword evidence="4 11" id="KW-1134">Transmembrane beta strand</keyword>
<dbReference type="CDD" id="cd01347">
    <property type="entry name" value="ligand_gated_channel"/>
    <property type="match status" value="1"/>
</dbReference>
<evidence type="ECO:0000256" key="11">
    <source>
        <dbReference type="PROSITE-ProRule" id="PRU01360"/>
    </source>
</evidence>
<organism evidence="17 18">
    <name type="scientific">Zobellella endophytica</name>
    <dbReference type="NCBI Taxonomy" id="2116700"/>
    <lineage>
        <taxon>Bacteria</taxon>
        <taxon>Pseudomonadati</taxon>
        <taxon>Pseudomonadota</taxon>
        <taxon>Gammaproteobacteria</taxon>
        <taxon>Aeromonadales</taxon>
        <taxon>Aeromonadaceae</taxon>
        <taxon>Zobellella</taxon>
    </lineage>
</organism>
<dbReference type="EMBL" id="PXYG01000008">
    <property type="protein sequence ID" value="PSJ43742.1"/>
    <property type="molecule type" value="Genomic_DNA"/>
</dbReference>
<protein>
    <submittedName>
        <fullName evidence="17">TonB-dependent siderophore receptor</fullName>
    </submittedName>
</protein>
<dbReference type="Pfam" id="PF00593">
    <property type="entry name" value="TonB_dep_Rec_b-barrel"/>
    <property type="match status" value="1"/>
</dbReference>
<dbReference type="Gene3D" id="2.40.170.20">
    <property type="entry name" value="TonB-dependent receptor, beta-barrel domain"/>
    <property type="match status" value="1"/>
</dbReference>
<keyword evidence="5 11" id="KW-0812">Transmembrane</keyword>
<dbReference type="InterPro" id="IPR010105">
    <property type="entry name" value="TonB_sidphr_rcpt"/>
</dbReference>
<dbReference type="InterPro" id="IPR012910">
    <property type="entry name" value="Plug_dom"/>
</dbReference>
<keyword evidence="3 11" id="KW-0813">Transport</keyword>
<dbReference type="PANTHER" id="PTHR30069">
    <property type="entry name" value="TONB-DEPENDENT OUTER MEMBRANE RECEPTOR"/>
    <property type="match status" value="1"/>
</dbReference>
<dbReference type="SUPFAM" id="SSF56935">
    <property type="entry name" value="Porins"/>
    <property type="match status" value="1"/>
</dbReference>
<comment type="caution">
    <text evidence="17">The sequence shown here is derived from an EMBL/GenBank/DDBJ whole genome shotgun (WGS) entry which is preliminary data.</text>
</comment>
<sequence length="753" mass="82776">MVTIGRQASRSSSHQEGQAGEEEGRSSPAHGCRPSAQSKDYMSKMNKVSPVLAMMVAAPLAVDAQAQAAQPYELDTVVVSATRQGMEASELAHAVTVIDREQMDTQLQTARSLGEVLAKTVPGMAPASQTLTNFNQTLRGRNLLVLIDGIPQNTSRNVSRDLMNIDPANIERIEVLRGGSAVYGSGAAGGVVNIITRRSRHEAVTRLGVQSSLSRVTGDGLGYRGEQSLGGGNETVDYGFNVAWEHQGAAFDGNGSRIAPEPSQGDLSDTDSLSLAGKVSWHLDAGTLTLSANHLDAKQDTDYASDPAVNAAAPGDARARAISGLQLDEQNRTRNSFVNLAWNADQTPLGVVDAQLYYRDYHARFTPFDARNIATWGQLVQTYLDSETLGSRLTINSALNDNTLLRWGLDLSREKSEMPVTTYDGTAFDNSGGLVFVDTGDRLFMPPLTQRNIGAFAQLEYDFSERLRGEAGTRYEHAKASFDDFTTLGLGNDIKGGDVSFDDFLFNAGLVYSLTDSMELYGNFSQGFELPDLGLQLRIAPAGFNVNDSQLKPIKTDNYELGWRGDWGYTQGSLALFYSTSDLGPVVIQDFAFAQSRAKERIYGVEATLDHWLNEQWQLGGLLTWMEGESYNEAAQEWKALNGYRIPPLQVRAYVEYHPHDQWLHRLQANYSGSRDDAFKDQVGFGSRQVDSYTTLDYSTRYDLGRHGFNLGVENLLNKDYYHVYGQLLRDGKNTSHIPASGATLKLGYQYRW</sequence>
<evidence type="ECO:0000256" key="8">
    <source>
        <dbReference type="ARBA" id="ARBA00023136"/>
    </source>
</evidence>
<evidence type="ECO:0000256" key="12">
    <source>
        <dbReference type="PROSITE-ProRule" id="PRU10143"/>
    </source>
</evidence>
<evidence type="ECO:0000256" key="1">
    <source>
        <dbReference type="ARBA" id="ARBA00004571"/>
    </source>
</evidence>
<evidence type="ECO:0000313" key="17">
    <source>
        <dbReference type="EMBL" id="PSJ43742.1"/>
    </source>
</evidence>
<dbReference type="Gene3D" id="2.170.130.10">
    <property type="entry name" value="TonB-dependent receptor, plug domain"/>
    <property type="match status" value="1"/>
</dbReference>
<evidence type="ECO:0000256" key="7">
    <source>
        <dbReference type="ARBA" id="ARBA00023077"/>
    </source>
</evidence>
<evidence type="ECO:0000256" key="2">
    <source>
        <dbReference type="ARBA" id="ARBA00009810"/>
    </source>
</evidence>
<reference evidence="17 18" key="1">
    <citation type="submission" date="2018-03" db="EMBL/GenBank/DDBJ databases">
        <title>The draft genome of Zobellella sp. 59N8.</title>
        <authorList>
            <person name="Liu L."/>
            <person name="Li L."/>
            <person name="Zhang X."/>
            <person name="Liang L."/>
            <person name="Wang T."/>
        </authorList>
    </citation>
    <scope>NUCLEOTIDE SEQUENCE [LARGE SCALE GENOMIC DNA]</scope>
    <source>
        <strain evidence="17 18">59N8</strain>
    </source>
</reference>
<keyword evidence="9 17" id="KW-0675">Receptor</keyword>
<feature type="compositionally biased region" description="Polar residues" evidence="14">
    <location>
        <begin position="1"/>
        <end position="16"/>
    </location>
</feature>
<dbReference type="InterPro" id="IPR037066">
    <property type="entry name" value="Plug_dom_sf"/>
</dbReference>
<dbReference type="PROSITE" id="PS52016">
    <property type="entry name" value="TONB_DEPENDENT_REC_3"/>
    <property type="match status" value="1"/>
</dbReference>
<dbReference type="InterPro" id="IPR000531">
    <property type="entry name" value="Beta-barrel_TonB"/>
</dbReference>
<keyword evidence="6" id="KW-0732">Signal</keyword>
<evidence type="ECO:0000256" key="9">
    <source>
        <dbReference type="ARBA" id="ARBA00023170"/>
    </source>
</evidence>
<dbReference type="GO" id="GO:0044718">
    <property type="term" value="P:siderophore transmembrane transport"/>
    <property type="evidence" value="ECO:0007669"/>
    <property type="project" value="TreeGrafter"/>
</dbReference>
<dbReference type="GO" id="GO:0038023">
    <property type="term" value="F:signaling receptor activity"/>
    <property type="evidence" value="ECO:0007669"/>
    <property type="project" value="InterPro"/>
</dbReference>
<evidence type="ECO:0000256" key="10">
    <source>
        <dbReference type="ARBA" id="ARBA00023237"/>
    </source>
</evidence>
<feature type="domain" description="TonB-dependent receptor-like beta-barrel" evidence="15">
    <location>
        <begin position="314"/>
        <end position="716"/>
    </location>
</feature>
<feature type="short sequence motif" description="TonB box" evidence="12">
    <location>
        <begin position="76"/>
        <end position="82"/>
    </location>
</feature>
<dbReference type="GO" id="GO:0015344">
    <property type="term" value="F:siderophore uptake transmembrane transporter activity"/>
    <property type="evidence" value="ECO:0007669"/>
    <property type="project" value="TreeGrafter"/>
</dbReference>
<evidence type="ECO:0000259" key="16">
    <source>
        <dbReference type="Pfam" id="PF07715"/>
    </source>
</evidence>
<dbReference type="PANTHER" id="PTHR30069:SF42">
    <property type="entry name" value="FERRIC AEROBACTIN RECEPTOR"/>
    <property type="match status" value="1"/>
</dbReference>
<evidence type="ECO:0000256" key="13">
    <source>
        <dbReference type="RuleBase" id="RU003357"/>
    </source>
</evidence>
<evidence type="ECO:0000256" key="14">
    <source>
        <dbReference type="SAM" id="MobiDB-lite"/>
    </source>
</evidence>
<dbReference type="GO" id="GO:0009279">
    <property type="term" value="C:cell outer membrane"/>
    <property type="evidence" value="ECO:0007669"/>
    <property type="project" value="UniProtKB-SubCell"/>
</dbReference>
<evidence type="ECO:0000313" key="18">
    <source>
        <dbReference type="Proteomes" id="UP000240243"/>
    </source>
</evidence>
<keyword evidence="18" id="KW-1185">Reference proteome</keyword>